<name>A0ABW0TW72_9BACL</name>
<dbReference type="EMBL" id="JBHSNP010000011">
    <property type="protein sequence ID" value="MFC5602987.1"/>
    <property type="molecule type" value="Genomic_DNA"/>
</dbReference>
<evidence type="ECO:0000313" key="2">
    <source>
        <dbReference type="EMBL" id="MFC5602987.1"/>
    </source>
</evidence>
<feature type="transmembrane region" description="Helical" evidence="1">
    <location>
        <begin position="54"/>
        <end position="72"/>
    </location>
</feature>
<comment type="caution">
    <text evidence="2">The sequence shown here is derived from an EMBL/GenBank/DDBJ whole genome shotgun (WGS) entry which is preliminary data.</text>
</comment>
<gene>
    <name evidence="2" type="ORF">ACFPTP_07105</name>
</gene>
<keyword evidence="1" id="KW-1133">Transmembrane helix</keyword>
<keyword evidence="1" id="KW-0472">Membrane</keyword>
<dbReference type="GO" id="GO:0016787">
    <property type="term" value="F:hydrolase activity"/>
    <property type="evidence" value="ECO:0007669"/>
    <property type="project" value="UniProtKB-KW"/>
</dbReference>
<evidence type="ECO:0000256" key="1">
    <source>
        <dbReference type="SAM" id="Phobius"/>
    </source>
</evidence>
<feature type="transmembrane region" description="Helical" evidence="1">
    <location>
        <begin position="32"/>
        <end position="48"/>
    </location>
</feature>
<sequence length="286" mass="31381">MYGELIVGINMVFNYAILSFADRMVKAQATTRRLLLASLFGALPVTIFPNSQIAIIIAFGAMIICAFGISIASIGGRAVIVLIGALFAGGALTVFTEKFMFSDSKATVFVSALLAYVFLYLLKTKWLDVRVARQLSSYSVASVLSIWNETISIPSFIDTGNRCTEPLTGEPVHFVSFKFVEQSIPEELKKPLLSWKTGDMPQLSTFPKHYQKTLRLIRLQTVQGASWAVGFKYDRWIIGEGSEMPAGYIVFTKQDNRYPEGAGAILHASALESITNERGTSHVAGT</sequence>
<protein>
    <submittedName>
        <fullName evidence="2">Sigma-E processing peptidase SpoIIGA</fullName>
        <ecNumber evidence="2">3.4.23.-</ecNumber>
    </submittedName>
</protein>
<feature type="transmembrane region" description="Helical" evidence="1">
    <location>
        <begin position="106"/>
        <end position="122"/>
    </location>
</feature>
<accession>A0ABW0TW72</accession>
<proteinExistence type="predicted"/>
<dbReference type="RefSeq" id="WP_381443250.1">
    <property type="nucleotide sequence ID" value="NZ_JBHSNP010000011.1"/>
</dbReference>
<organism evidence="2 3">
    <name type="scientific">Sporosarcina koreensis</name>
    <dbReference type="NCBI Taxonomy" id="334735"/>
    <lineage>
        <taxon>Bacteria</taxon>
        <taxon>Bacillati</taxon>
        <taxon>Bacillota</taxon>
        <taxon>Bacilli</taxon>
        <taxon>Bacillales</taxon>
        <taxon>Caryophanaceae</taxon>
        <taxon>Sporosarcina</taxon>
    </lineage>
</organism>
<feature type="transmembrane region" description="Helical" evidence="1">
    <location>
        <begin position="79"/>
        <end position="100"/>
    </location>
</feature>
<dbReference type="Proteomes" id="UP001596071">
    <property type="component" value="Unassembled WGS sequence"/>
</dbReference>
<evidence type="ECO:0000313" key="3">
    <source>
        <dbReference type="Proteomes" id="UP001596071"/>
    </source>
</evidence>
<dbReference type="InterPro" id="IPR005081">
    <property type="entry name" value="SpoIIGA"/>
</dbReference>
<keyword evidence="3" id="KW-1185">Reference proteome</keyword>
<dbReference type="EC" id="3.4.23.-" evidence="2"/>
<feature type="transmembrane region" description="Helical" evidence="1">
    <location>
        <begin position="6"/>
        <end position="25"/>
    </location>
</feature>
<keyword evidence="2" id="KW-0378">Hydrolase</keyword>
<dbReference type="Pfam" id="PF03419">
    <property type="entry name" value="Peptidase_U4"/>
    <property type="match status" value="1"/>
</dbReference>
<keyword evidence="1" id="KW-0812">Transmembrane</keyword>
<reference evidence="3" key="1">
    <citation type="journal article" date="2019" name="Int. J. Syst. Evol. Microbiol.">
        <title>The Global Catalogue of Microorganisms (GCM) 10K type strain sequencing project: providing services to taxonomists for standard genome sequencing and annotation.</title>
        <authorList>
            <consortium name="The Broad Institute Genomics Platform"/>
            <consortium name="The Broad Institute Genome Sequencing Center for Infectious Disease"/>
            <person name="Wu L."/>
            <person name="Ma J."/>
        </authorList>
    </citation>
    <scope>NUCLEOTIDE SEQUENCE [LARGE SCALE GENOMIC DNA]</scope>
    <source>
        <strain evidence="3">KACC 11299</strain>
    </source>
</reference>